<reference evidence="3 4" key="1">
    <citation type="submission" date="2019-01" db="EMBL/GenBank/DDBJ databases">
        <title>Ktedonosporobacter rubrisoli SCAWS-G2.</title>
        <authorList>
            <person name="Huang Y."/>
            <person name="Yan B."/>
        </authorList>
    </citation>
    <scope>NUCLEOTIDE SEQUENCE [LARGE SCALE GENOMIC DNA]</scope>
    <source>
        <strain evidence="3 4">SCAWS-G2</strain>
    </source>
</reference>
<evidence type="ECO:0000313" key="4">
    <source>
        <dbReference type="Proteomes" id="UP000290365"/>
    </source>
</evidence>
<sequence length="299" mass="31092">MKVFIAGNKLFTLVLALLSVGVMLLLAACGSTPGYANNSPLASSGTSTSKNSENSSPHFEIELKHSPIGTTDLSWNPKNDELLVKISLTGLAPNSSHAAHIHAGTCAVDGSVVYPLNSVVADAQGNAVSETKIEHVRQGIPAHGWYINVHNGLTMSDIDHRPISCGNIANSDTSKKAMQSVHVTMGTTSAPNEAASGKATLTSKDGKFVLTITLDGLQPNSKHIAHIHAGSCEAQGAVLVMLNSVVANADGKGTSSTTIEHLPSSNNGMYINVHTGATMSELSQPVYFNPIVCGNTSKS</sequence>
<proteinExistence type="inferred from homology"/>
<evidence type="ECO:0000256" key="1">
    <source>
        <dbReference type="ARBA" id="ARBA00010457"/>
    </source>
</evidence>
<dbReference type="InterPro" id="IPR010895">
    <property type="entry name" value="CHRD"/>
</dbReference>
<accession>A0A4V0YYW5</accession>
<dbReference type="OrthoDB" id="4617389at2"/>
<evidence type="ECO:0000259" key="2">
    <source>
        <dbReference type="Pfam" id="PF07452"/>
    </source>
</evidence>
<feature type="domain" description="CHRD" evidence="2">
    <location>
        <begin position="67"/>
        <end position="151"/>
    </location>
</feature>
<comment type="similarity">
    <text evidence="1">Belongs to the Cu-Zn superoxide dismutase family.</text>
</comment>
<dbReference type="AlphaFoldDB" id="A0A4V0YYW5"/>
<dbReference type="Pfam" id="PF07452">
    <property type="entry name" value="CHRD"/>
    <property type="match status" value="2"/>
</dbReference>
<feature type="domain" description="CHRD" evidence="2">
    <location>
        <begin position="191"/>
        <end position="277"/>
    </location>
</feature>
<dbReference type="SUPFAM" id="SSF49329">
    <property type="entry name" value="Cu,Zn superoxide dismutase-like"/>
    <property type="match status" value="2"/>
</dbReference>
<dbReference type="EMBL" id="CP035758">
    <property type="protein sequence ID" value="QBD77641.1"/>
    <property type="molecule type" value="Genomic_DNA"/>
</dbReference>
<dbReference type="KEGG" id="kbs:EPA93_17220"/>
<dbReference type="Gene3D" id="2.60.40.200">
    <property type="entry name" value="Superoxide dismutase, copper/zinc binding domain"/>
    <property type="match status" value="1"/>
</dbReference>
<gene>
    <name evidence="3" type="ORF">EPA93_17220</name>
</gene>
<keyword evidence="4" id="KW-1185">Reference proteome</keyword>
<dbReference type="GO" id="GO:0006801">
    <property type="term" value="P:superoxide metabolic process"/>
    <property type="evidence" value="ECO:0007669"/>
    <property type="project" value="InterPro"/>
</dbReference>
<dbReference type="PROSITE" id="PS51257">
    <property type="entry name" value="PROKAR_LIPOPROTEIN"/>
    <property type="match status" value="1"/>
</dbReference>
<protein>
    <submittedName>
        <fullName evidence="3">CHRD domain-containing protein</fullName>
    </submittedName>
</protein>
<name>A0A4V0YYW5_KTERU</name>
<evidence type="ECO:0000313" key="3">
    <source>
        <dbReference type="EMBL" id="QBD77641.1"/>
    </source>
</evidence>
<dbReference type="RefSeq" id="WP_129888696.1">
    <property type="nucleotide sequence ID" value="NZ_CP035758.1"/>
</dbReference>
<organism evidence="3 4">
    <name type="scientific">Ktedonosporobacter rubrisoli</name>
    <dbReference type="NCBI Taxonomy" id="2509675"/>
    <lineage>
        <taxon>Bacteria</taxon>
        <taxon>Bacillati</taxon>
        <taxon>Chloroflexota</taxon>
        <taxon>Ktedonobacteria</taxon>
        <taxon>Ktedonobacterales</taxon>
        <taxon>Ktedonosporobacteraceae</taxon>
        <taxon>Ktedonosporobacter</taxon>
    </lineage>
</organism>
<dbReference type="InterPro" id="IPR036423">
    <property type="entry name" value="SOD-like_Cu/Zn_dom_sf"/>
</dbReference>
<dbReference type="GO" id="GO:0046872">
    <property type="term" value="F:metal ion binding"/>
    <property type="evidence" value="ECO:0007669"/>
    <property type="project" value="InterPro"/>
</dbReference>
<dbReference type="Proteomes" id="UP000290365">
    <property type="component" value="Chromosome"/>
</dbReference>